<dbReference type="Proteomes" id="UP000193067">
    <property type="component" value="Unassembled WGS sequence"/>
</dbReference>
<sequence>MQSNVTGTGLRYRQFHACIERQPDSYVLCDTSAHHPEATVVLMSSGPWPGISPMSSNARYPSLPQFYNALAQCALDTECLRFRQCLHLQLAYLYEDCPELASSTFWERLPRDIQQYHLDRISGTLMMGNANTIQHERNIRERACSGDWDLMYQGTAALGGTKIDRAFEASPLQGMPDDA</sequence>
<keyword evidence="2" id="KW-1185">Reference proteome</keyword>
<dbReference type="AlphaFoldDB" id="A0A1Y2IZ21"/>
<gene>
    <name evidence="1" type="ORF">PYCCODRAFT_1384936</name>
</gene>
<name>A0A1Y2IZ21_TRAC3</name>
<dbReference type="OrthoDB" id="2734559at2759"/>
<reference evidence="1 2" key="1">
    <citation type="journal article" date="2015" name="Biotechnol. Biofuels">
        <title>Enhanced degradation of softwood versus hardwood by the white-rot fungus Pycnoporus coccineus.</title>
        <authorList>
            <person name="Couturier M."/>
            <person name="Navarro D."/>
            <person name="Chevret D."/>
            <person name="Henrissat B."/>
            <person name="Piumi F."/>
            <person name="Ruiz-Duenas F.J."/>
            <person name="Martinez A.T."/>
            <person name="Grigoriev I.V."/>
            <person name="Riley R."/>
            <person name="Lipzen A."/>
            <person name="Berrin J.G."/>
            <person name="Master E.R."/>
            <person name="Rosso M.N."/>
        </authorList>
    </citation>
    <scope>NUCLEOTIDE SEQUENCE [LARGE SCALE GENOMIC DNA]</scope>
    <source>
        <strain evidence="1 2">BRFM310</strain>
    </source>
</reference>
<accession>A0A1Y2IZ21</accession>
<evidence type="ECO:0000313" key="1">
    <source>
        <dbReference type="EMBL" id="OSD05844.1"/>
    </source>
</evidence>
<dbReference type="EMBL" id="KZ084092">
    <property type="protein sequence ID" value="OSD05844.1"/>
    <property type="molecule type" value="Genomic_DNA"/>
</dbReference>
<evidence type="ECO:0000313" key="2">
    <source>
        <dbReference type="Proteomes" id="UP000193067"/>
    </source>
</evidence>
<organism evidence="1 2">
    <name type="scientific">Trametes coccinea (strain BRFM310)</name>
    <name type="common">Pycnoporus coccineus</name>
    <dbReference type="NCBI Taxonomy" id="1353009"/>
    <lineage>
        <taxon>Eukaryota</taxon>
        <taxon>Fungi</taxon>
        <taxon>Dikarya</taxon>
        <taxon>Basidiomycota</taxon>
        <taxon>Agaricomycotina</taxon>
        <taxon>Agaricomycetes</taxon>
        <taxon>Polyporales</taxon>
        <taxon>Polyporaceae</taxon>
        <taxon>Trametes</taxon>
    </lineage>
</organism>
<protein>
    <submittedName>
        <fullName evidence="1">Uncharacterized protein</fullName>
    </submittedName>
</protein>
<proteinExistence type="predicted"/>